<name>E6PWK8_9ZZZZ</name>
<dbReference type="NCBIfam" id="TIGR00121">
    <property type="entry name" value="birA_ligase"/>
    <property type="match status" value="1"/>
</dbReference>
<keyword evidence="3" id="KW-0067">ATP-binding</keyword>
<dbReference type="PANTHER" id="PTHR12835:SF5">
    <property type="entry name" value="BIOTIN--PROTEIN LIGASE"/>
    <property type="match status" value="1"/>
</dbReference>
<dbReference type="Gene3D" id="2.30.30.100">
    <property type="match status" value="1"/>
</dbReference>
<organism evidence="6">
    <name type="scientific">mine drainage metagenome</name>
    <dbReference type="NCBI Taxonomy" id="410659"/>
    <lineage>
        <taxon>unclassified sequences</taxon>
        <taxon>metagenomes</taxon>
        <taxon>ecological metagenomes</taxon>
    </lineage>
</organism>
<dbReference type="EC" id="6.3.4.15" evidence="6"/>
<dbReference type="GO" id="GO:0004077">
    <property type="term" value="F:biotin--[biotin carboxyl-carrier protein] ligase activity"/>
    <property type="evidence" value="ECO:0007669"/>
    <property type="project" value="UniProtKB-EC"/>
</dbReference>
<dbReference type="AlphaFoldDB" id="E6PWK8"/>
<accession>E6PWK8</accession>
<protein>
    <submittedName>
        <fullName evidence="6">Putative Biotin--(Acetyl-CoA-carboxylase) ligase</fullName>
        <ecNumber evidence="6">6.3.4.15</ecNumber>
    </submittedName>
</protein>
<dbReference type="SUPFAM" id="SSF50037">
    <property type="entry name" value="C-terminal domain of transcriptional repressors"/>
    <property type="match status" value="1"/>
</dbReference>
<dbReference type="PROSITE" id="PS51733">
    <property type="entry name" value="BPL_LPL_CATALYTIC"/>
    <property type="match status" value="1"/>
</dbReference>
<dbReference type="Gene3D" id="3.30.930.10">
    <property type="entry name" value="Bira Bifunctional Protein, Domain 2"/>
    <property type="match status" value="1"/>
</dbReference>
<evidence type="ECO:0000256" key="4">
    <source>
        <dbReference type="SAM" id="MobiDB-lite"/>
    </source>
</evidence>
<sequence length="343" mass="36086">MSKPDPAASSRAARPAPQATPACASADAGEALALQTLLGAQQQACAVHWCEQIGSTNAELLARVRGAEPLKKHAGPPQVFLPPSGGLTRNDRFGDANPQLLVAGHQTAGRGRQGRPWVDGAHTSLLASLAWPFAPGTPIAGLSVAVGVWLAQCLRGLGAAEVRLKWPNDVLLQERKLAGVLVELADTQLARWAVIGIGLNLRSPPDLPDAIGLDACHLHQSAPNSPPADSPQGGQENLGAARRFLVSRWDVLRRLMPAMLAGLPIYAQAGFAPWTDAWNQLHAWTGEPVVVLDHGTLRQTGQALGVDDSGHLLLQTADGVRRVASGDVSLRRAAVQAGHRPMP</sequence>
<proteinExistence type="predicted"/>
<dbReference type="PANTHER" id="PTHR12835">
    <property type="entry name" value="BIOTIN PROTEIN LIGASE"/>
    <property type="match status" value="1"/>
</dbReference>
<dbReference type="Pfam" id="PF02237">
    <property type="entry name" value="BPL_C"/>
    <property type="match status" value="1"/>
</dbReference>
<dbReference type="CDD" id="cd16442">
    <property type="entry name" value="BPL"/>
    <property type="match status" value="1"/>
</dbReference>
<feature type="domain" description="BPL/LPL catalytic" evidence="5">
    <location>
        <begin position="73"/>
        <end position="253"/>
    </location>
</feature>
<evidence type="ECO:0000259" key="5">
    <source>
        <dbReference type="PROSITE" id="PS51733"/>
    </source>
</evidence>
<gene>
    <name evidence="6" type="ORF">CARN2_1750</name>
</gene>
<evidence type="ECO:0000313" key="6">
    <source>
        <dbReference type="EMBL" id="CBH99315.1"/>
    </source>
</evidence>
<dbReference type="EMBL" id="CABM01000072">
    <property type="protein sequence ID" value="CBH99315.1"/>
    <property type="molecule type" value="Genomic_DNA"/>
</dbReference>
<keyword evidence="1 6" id="KW-0436">Ligase</keyword>
<dbReference type="Pfam" id="PF03099">
    <property type="entry name" value="BPL_LplA_LipB"/>
    <property type="match status" value="1"/>
</dbReference>
<evidence type="ECO:0000256" key="2">
    <source>
        <dbReference type="ARBA" id="ARBA00022741"/>
    </source>
</evidence>
<keyword evidence="2" id="KW-0547">Nucleotide-binding</keyword>
<evidence type="ECO:0000256" key="1">
    <source>
        <dbReference type="ARBA" id="ARBA00022598"/>
    </source>
</evidence>
<dbReference type="SUPFAM" id="SSF55681">
    <property type="entry name" value="Class II aaRS and biotin synthetases"/>
    <property type="match status" value="1"/>
</dbReference>
<dbReference type="InterPro" id="IPR004408">
    <property type="entry name" value="Biotin_CoA_COase_ligase"/>
</dbReference>
<feature type="region of interest" description="Disordered" evidence="4">
    <location>
        <begin position="1"/>
        <end position="21"/>
    </location>
</feature>
<comment type="caution">
    <text evidence="6">The sequence shown here is derived from an EMBL/GenBank/DDBJ whole genome shotgun (WGS) entry which is preliminary data.</text>
</comment>
<evidence type="ECO:0000256" key="3">
    <source>
        <dbReference type="ARBA" id="ARBA00022840"/>
    </source>
</evidence>
<dbReference type="InterPro" id="IPR045864">
    <property type="entry name" value="aa-tRNA-synth_II/BPL/LPL"/>
</dbReference>
<dbReference type="GO" id="GO:0005524">
    <property type="term" value="F:ATP binding"/>
    <property type="evidence" value="ECO:0007669"/>
    <property type="project" value="UniProtKB-KW"/>
</dbReference>
<reference evidence="6" key="1">
    <citation type="submission" date="2009-10" db="EMBL/GenBank/DDBJ databases">
        <title>Diversity of trophic interactions inside an arsenic-rich microbial ecosystem.</title>
        <authorList>
            <person name="Bertin P.N."/>
            <person name="Heinrich-Salmeron A."/>
            <person name="Pelletier E."/>
            <person name="Goulhen-Chollet F."/>
            <person name="Arsene-Ploetze F."/>
            <person name="Gallien S."/>
            <person name="Calteau A."/>
            <person name="Vallenet D."/>
            <person name="Casiot C."/>
            <person name="Chane-Woon-Ming B."/>
            <person name="Giloteaux L."/>
            <person name="Barakat M."/>
            <person name="Bonnefoy V."/>
            <person name="Bruneel O."/>
            <person name="Chandler M."/>
            <person name="Cleiss J."/>
            <person name="Duran R."/>
            <person name="Elbaz-Poulichet F."/>
            <person name="Fonknechten N."/>
            <person name="Lauga B."/>
            <person name="Mornico D."/>
            <person name="Ortet P."/>
            <person name="Schaeffer C."/>
            <person name="Siguier P."/>
            <person name="Alexander Thil Smith A."/>
            <person name="Van Dorsselaer A."/>
            <person name="Weissenbach J."/>
            <person name="Medigue C."/>
            <person name="Le Paslier D."/>
        </authorList>
    </citation>
    <scope>NUCLEOTIDE SEQUENCE</scope>
</reference>
<dbReference type="InterPro" id="IPR003142">
    <property type="entry name" value="BPL_C"/>
</dbReference>
<dbReference type="GO" id="GO:0005737">
    <property type="term" value="C:cytoplasm"/>
    <property type="evidence" value="ECO:0007669"/>
    <property type="project" value="TreeGrafter"/>
</dbReference>
<dbReference type="InterPro" id="IPR004143">
    <property type="entry name" value="BPL_LPL_catalytic"/>
</dbReference>
<dbReference type="InterPro" id="IPR008988">
    <property type="entry name" value="Transcriptional_repressor_C"/>
</dbReference>